<comment type="caution">
    <text evidence="2">The sequence shown here is derived from an EMBL/GenBank/DDBJ whole genome shotgun (WGS) entry which is preliminary data.</text>
</comment>
<proteinExistence type="predicted"/>
<feature type="region of interest" description="Disordered" evidence="1">
    <location>
        <begin position="233"/>
        <end position="260"/>
    </location>
</feature>
<feature type="region of interest" description="Disordered" evidence="1">
    <location>
        <begin position="198"/>
        <end position="221"/>
    </location>
</feature>
<evidence type="ECO:0000256" key="1">
    <source>
        <dbReference type="SAM" id="MobiDB-lite"/>
    </source>
</evidence>
<evidence type="ECO:0000313" key="2">
    <source>
        <dbReference type="EMBL" id="KAA3673821.1"/>
    </source>
</evidence>
<feature type="compositionally biased region" description="Polar residues" evidence="1">
    <location>
        <begin position="198"/>
        <end position="207"/>
    </location>
</feature>
<dbReference type="EMBL" id="QNGE01003617">
    <property type="protein sequence ID" value="KAA3673821.1"/>
    <property type="molecule type" value="Genomic_DNA"/>
</dbReference>
<sequence length="301" mass="33773">MASKSNRVVPTLCVPESKSASTLGSGGFIKRAVPQARSCGSSPHFVGLASTLSQDAVNLNWVREEAEWEKCSVNPGVARQVKTRNIIERRRLTALQTQLDRKLERELKRLTIERREFSDVLDNLLIRRRKSHQLNVRRHRRRGSHEVEMKSQPLSLNLICNENQRFQRDAMKSSYSLGSTPFTPPMSTRADIGRTSFHGGSSASIMSSPEMRRVSSSKNPRMENFPLRMHQDGKERQFSSGETVDHGDSTHLGGNSPLSKLMDNLRQTTKIANDSNTPNLLSASDNLEASRSDVTEIFSLN</sequence>
<dbReference type="AlphaFoldDB" id="A0A5J4NDT5"/>
<name>A0A5J4NDT5_9TREM</name>
<accession>A0A5J4NDT5</accession>
<organism evidence="2 3">
    <name type="scientific">Paragonimus westermani</name>
    <dbReference type="NCBI Taxonomy" id="34504"/>
    <lineage>
        <taxon>Eukaryota</taxon>
        <taxon>Metazoa</taxon>
        <taxon>Spiralia</taxon>
        <taxon>Lophotrochozoa</taxon>
        <taxon>Platyhelminthes</taxon>
        <taxon>Trematoda</taxon>
        <taxon>Digenea</taxon>
        <taxon>Plagiorchiida</taxon>
        <taxon>Troglotremata</taxon>
        <taxon>Troglotrematidae</taxon>
        <taxon>Paragonimus</taxon>
    </lineage>
</organism>
<evidence type="ECO:0000313" key="3">
    <source>
        <dbReference type="Proteomes" id="UP000324629"/>
    </source>
</evidence>
<feature type="compositionally biased region" description="Basic and acidic residues" evidence="1">
    <location>
        <begin position="233"/>
        <end position="249"/>
    </location>
</feature>
<reference evidence="2 3" key="1">
    <citation type="journal article" date="2019" name="Gigascience">
        <title>Whole-genome sequence of the oriental lung fluke Paragonimus westermani.</title>
        <authorList>
            <person name="Oey H."/>
            <person name="Zakrzewski M."/>
            <person name="Narain K."/>
            <person name="Devi K.R."/>
            <person name="Agatsuma T."/>
            <person name="Nawaratna S."/>
            <person name="Gobert G.N."/>
            <person name="Jones M.K."/>
            <person name="Ragan M.A."/>
            <person name="McManus D.P."/>
            <person name="Krause L."/>
        </authorList>
    </citation>
    <scope>NUCLEOTIDE SEQUENCE [LARGE SCALE GENOMIC DNA]</scope>
    <source>
        <strain evidence="2 3">IND2009</strain>
    </source>
</reference>
<protein>
    <submittedName>
        <fullName evidence="2">Uncharacterized protein</fullName>
    </submittedName>
</protein>
<gene>
    <name evidence="2" type="ORF">DEA37_0001813</name>
</gene>
<keyword evidence="3" id="KW-1185">Reference proteome</keyword>
<dbReference type="Proteomes" id="UP000324629">
    <property type="component" value="Unassembled WGS sequence"/>
</dbReference>